<sequence length="192" mass="21655">MMPAVSILRDGSLVKWQSVWAEMVAGRQESTQDQGEADVLWDTYMSSKHLHLHLRGMLVCFEAAYNEKLTGLTFHCKIPHSKSKRKLNEEYTASVYLDDDSDKSGDLQPFAAILLFCQIPNIGGAGMDAEISRYLLLRPTKDGLSPSDAGNENASVIYERVGLLSLRGRPEDGFFEESEWFLHAKWDDVIIR</sequence>
<dbReference type="AlphaFoldDB" id="A0A8H3UAE7"/>
<reference evidence="1 2" key="1">
    <citation type="submission" date="2018-12" db="EMBL/GenBank/DDBJ databases">
        <title>Venturia inaequalis Genome Resource.</title>
        <authorList>
            <person name="Lichtner F.J."/>
        </authorList>
    </citation>
    <scope>NUCLEOTIDE SEQUENCE [LARGE SCALE GENOMIC DNA]</scope>
    <source>
        <strain evidence="1 2">120213</strain>
    </source>
</reference>
<gene>
    <name evidence="1" type="ORF">EG328_009973</name>
</gene>
<accession>A0A8H3UAE7</accession>
<evidence type="ECO:0000313" key="1">
    <source>
        <dbReference type="EMBL" id="KAE9965104.1"/>
    </source>
</evidence>
<organism evidence="1 2">
    <name type="scientific">Venturia inaequalis</name>
    <name type="common">Apple scab fungus</name>
    <dbReference type="NCBI Taxonomy" id="5025"/>
    <lineage>
        <taxon>Eukaryota</taxon>
        <taxon>Fungi</taxon>
        <taxon>Dikarya</taxon>
        <taxon>Ascomycota</taxon>
        <taxon>Pezizomycotina</taxon>
        <taxon>Dothideomycetes</taxon>
        <taxon>Pleosporomycetidae</taxon>
        <taxon>Venturiales</taxon>
        <taxon>Venturiaceae</taxon>
        <taxon>Venturia</taxon>
    </lineage>
</organism>
<name>A0A8H3UAE7_VENIN</name>
<comment type="caution">
    <text evidence="1">The sequence shown here is derived from an EMBL/GenBank/DDBJ whole genome shotgun (WGS) entry which is preliminary data.</text>
</comment>
<protein>
    <submittedName>
        <fullName evidence="1">Uncharacterized protein</fullName>
    </submittedName>
</protein>
<proteinExistence type="predicted"/>
<dbReference type="EMBL" id="WNWS01000623">
    <property type="protein sequence ID" value="KAE9965104.1"/>
    <property type="molecule type" value="Genomic_DNA"/>
</dbReference>
<dbReference type="Proteomes" id="UP000447873">
    <property type="component" value="Unassembled WGS sequence"/>
</dbReference>
<evidence type="ECO:0000313" key="2">
    <source>
        <dbReference type="Proteomes" id="UP000447873"/>
    </source>
</evidence>